<feature type="domain" description="SHSP" evidence="4">
    <location>
        <begin position="34"/>
        <end position="146"/>
    </location>
</feature>
<reference evidence="5 8" key="2">
    <citation type="submission" date="2018-03" db="EMBL/GenBank/DDBJ databases">
        <title>Genomic Encyclopedia of Archaeal and Bacterial Type Strains, Phase II (KMG-II): from individual species to whole genera.</title>
        <authorList>
            <person name="Goeker M."/>
        </authorList>
    </citation>
    <scope>NUCLEOTIDE SEQUENCE [LARGE SCALE GENOMIC DNA]</scope>
    <source>
        <strain evidence="5 8">DSM 29956</strain>
    </source>
</reference>
<dbReference type="InterPro" id="IPR002068">
    <property type="entry name" value="A-crystallin/Hsp20_dom"/>
</dbReference>
<evidence type="ECO:0000259" key="4">
    <source>
        <dbReference type="PROSITE" id="PS01031"/>
    </source>
</evidence>
<evidence type="ECO:0000313" key="5">
    <source>
        <dbReference type="EMBL" id="PSK83437.1"/>
    </source>
</evidence>
<evidence type="ECO:0000313" key="7">
    <source>
        <dbReference type="Proteomes" id="UP000193495"/>
    </source>
</evidence>
<dbReference type="PROSITE" id="PS01031">
    <property type="entry name" value="SHSP"/>
    <property type="match status" value="1"/>
</dbReference>
<comment type="similarity">
    <text evidence="1 2">Belongs to the small heat shock protein (HSP20) family.</text>
</comment>
<feature type="region of interest" description="Disordered" evidence="3">
    <location>
        <begin position="79"/>
        <end position="99"/>
    </location>
</feature>
<dbReference type="Proteomes" id="UP000240624">
    <property type="component" value="Unassembled WGS sequence"/>
</dbReference>
<dbReference type="SUPFAM" id="SSF49764">
    <property type="entry name" value="HSP20-like chaperones"/>
    <property type="match status" value="1"/>
</dbReference>
<gene>
    <name evidence="6" type="primary">hspA_3</name>
    <name evidence="5" type="ORF">CLV79_11016</name>
    <name evidence="6" type="ORF">LOS8367_03080</name>
</gene>
<keyword evidence="8" id="KW-1185">Reference proteome</keyword>
<organism evidence="6 7">
    <name type="scientific">Limimaricola soesokkakensis</name>
    <dbReference type="NCBI Taxonomy" id="1343159"/>
    <lineage>
        <taxon>Bacteria</taxon>
        <taxon>Pseudomonadati</taxon>
        <taxon>Pseudomonadota</taxon>
        <taxon>Alphaproteobacteria</taxon>
        <taxon>Rhodobacterales</taxon>
        <taxon>Paracoccaceae</taxon>
        <taxon>Limimaricola</taxon>
    </lineage>
</organism>
<evidence type="ECO:0000256" key="2">
    <source>
        <dbReference type="RuleBase" id="RU003616"/>
    </source>
</evidence>
<name>A0A1X6ZWD5_9RHOB</name>
<accession>A0A1X6ZWD5</accession>
<sequence length="146" mass="16667">MLQTSFAPYGMPDPFADMRRMQRDMNRMFEGFGTTPRDGQPAINFWAGQDSIVLTAELPGLSQDDIELTVKDGIVTLSGHYPEPQTGEDATWHRRERPQGRFSRSIELPFRIAPDRVEARFANGVLTVEMQRPEEDKPKRIEIKSS</sequence>
<evidence type="ECO:0000256" key="1">
    <source>
        <dbReference type="PROSITE-ProRule" id="PRU00285"/>
    </source>
</evidence>
<dbReference type="AlphaFoldDB" id="A0A1X6ZWD5"/>
<dbReference type="InterPro" id="IPR031107">
    <property type="entry name" value="Small_HSP"/>
</dbReference>
<evidence type="ECO:0000256" key="3">
    <source>
        <dbReference type="SAM" id="MobiDB-lite"/>
    </source>
</evidence>
<evidence type="ECO:0000313" key="8">
    <source>
        <dbReference type="Proteomes" id="UP000240624"/>
    </source>
</evidence>
<dbReference type="Pfam" id="PF00011">
    <property type="entry name" value="HSP20"/>
    <property type="match status" value="1"/>
</dbReference>
<dbReference type="RefSeq" id="WP_085897405.1">
    <property type="nucleotide sequence ID" value="NZ_FWFY01000011.1"/>
</dbReference>
<evidence type="ECO:0000313" key="6">
    <source>
        <dbReference type="EMBL" id="SLN63572.1"/>
    </source>
</evidence>
<feature type="compositionally biased region" description="Basic and acidic residues" evidence="3">
    <location>
        <begin position="90"/>
        <end position="99"/>
    </location>
</feature>
<dbReference type="EMBL" id="FWFY01000011">
    <property type="protein sequence ID" value="SLN63572.1"/>
    <property type="molecule type" value="Genomic_DNA"/>
</dbReference>
<dbReference type="EMBL" id="PYGB01000010">
    <property type="protein sequence ID" value="PSK83437.1"/>
    <property type="molecule type" value="Genomic_DNA"/>
</dbReference>
<reference evidence="6 7" key="1">
    <citation type="submission" date="2017-03" db="EMBL/GenBank/DDBJ databases">
        <authorList>
            <person name="Afonso C.L."/>
            <person name="Miller P.J."/>
            <person name="Scott M.A."/>
            <person name="Spackman E."/>
            <person name="Goraichik I."/>
            <person name="Dimitrov K.M."/>
            <person name="Suarez D.L."/>
            <person name="Swayne D.E."/>
        </authorList>
    </citation>
    <scope>NUCLEOTIDE SEQUENCE [LARGE SCALE GENOMIC DNA]</scope>
    <source>
        <strain evidence="6 7">CECT 8367</strain>
    </source>
</reference>
<proteinExistence type="inferred from homology"/>
<dbReference type="CDD" id="cd06464">
    <property type="entry name" value="ACD_sHsps-like"/>
    <property type="match status" value="1"/>
</dbReference>
<protein>
    <submittedName>
        <fullName evidence="5">HSP20 family protein</fullName>
    </submittedName>
    <submittedName>
        <fullName evidence="6">Spore protein SP21</fullName>
    </submittedName>
</protein>
<dbReference type="Gene3D" id="2.60.40.790">
    <property type="match status" value="1"/>
</dbReference>
<dbReference type="Proteomes" id="UP000193495">
    <property type="component" value="Unassembled WGS sequence"/>
</dbReference>
<dbReference type="InterPro" id="IPR008978">
    <property type="entry name" value="HSP20-like_chaperone"/>
</dbReference>
<dbReference type="PANTHER" id="PTHR11527">
    <property type="entry name" value="HEAT-SHOCK PROTEIN 20 FAMILY MEMBER"/>
    <property type="match status" value="1"/>
</dbReference>